<name>A0A8H4L7Q9_9HYPO</name>
<evidence type="ECO:0000313" key="3">
    <source>
        <dbReference type="Proteomes" id="UP000554235"/>
    </source>
</evidence>
<dbReference type="Proteomes" id="UP000554235">
    <property type="component" value="Unassembled WGS sequence"/>
</dbReference>
<evidence type="ECO:0000256" key="1">
    <source>
        <dbReference type="SAM" id="MobiDB-lite"/>
    </source>
</evidence>
<evidence type="ECO:0000313" key="2">
    <source>
        <dbReference type="EMBL" id="KAF4462684.1"/>
    </source>
</evidence>
<protein>
    <submittedName>
        <fullName evidence="2">Uncharacterized protein</fullName>
    </submittedName>
</protein>
<feature type="compositionally biased region" description="Low complexity" evidence="1">
    <location>
        <begin position="54"/>
        <end position="73"/>
    </location>
</feature>
<dbReference type="PANTHER" id="PTHR38887:SF1">
    <property type="entry name" value="RAS MODIFICATION PROTEIN ERF4"/>
    <property type="match status" value="1"/>
</dbReference>
<feature type="compositionally biased region" description="Basic and acidic residues" evidence="1">
    <location>
        <begin position="42"/>
        <end position="53"/>
    </location>
</feature>
<gene>
    <name evidence="2" type="ORF">FALBO_10507</name>
</gene>
<feature type="region of interest" description="Disordered" evidence="1">
    <location>
        <begin position="91"/>
        <end position="111"/>
    </location>
</feature>
<keyword evidence="3" id="KW-1185">Reference proteome</keyword>
<proteinExistence type="predicted"/>
<dbReference type="EMBL" id="JAADYS010001495">
    <property type="protein sequence ID" value="KAF4462684.1"/>
    <property type="molecule type" value="Genomic_DNA"/>
</dbReference>
<dbReference type="InterPro" id="IPR053221">
    <property type="entry name" value="Burnettramic_acid_biosynth"/>
</dbReference>
<reference evidence="2 3" key="1">
    <citation type="submission" date="2020-01" db="EMBL/GenBank/DDBJ databases">
        <title>Identification and distribution of gene clusters putatively required for synthesis of sphingolipid metabolism inhibitors in phylogenetically diverse species of the filamentous fungus Fusarium.</title>
        <authorList>
            <person name="Kim H.-S."/>
            <person name="Busman M."/>
            <person name="Brown D.W."/>
            <person name="Divon H."/>
            <person name="Uhlig S."/>
            <person name="Proctor R.H."/>
        </authorList>
    </citation>
    <scope>NUCLEOTIDE SEQUENCE [LARGE SCALE GENOMIC DNA]</scope>
    <source>
        <strain evidence="2 3">NRRL 20459</strain>
    </source>
</reference>
<dbReference type="OrthoDB" id="3433125at2759"/>
<dbReference type="AlphaFoldDB" id="A0A8H4L7Q9"/>
<dbReference type="PANTHER" id="PTHR38887">
    <property type="entry name" value="CHROMOSOME 21, WHOLE GENOME SHOTGUN SEQUENCE"/>
    <property type="match status" value="1"/>
</dbReference>
<feature type="region of interest" description="Disordered" evidence="1">
    <location>
        <begin position="390"/>
        <end position="421"/>
    </location>
</feature>
<comment type="caution">
    <text evidence="2">The sequence shown here is derived from an EMBL/GenBank/DDBJ whole genome shotgun (WGS) entry which is preliminary data.</text>
</comment>
<sequence>MSNRGRGGGFFSRGDRRGGILGSAVRGVAGGIGLASESISAYKDKKKAEKEGASGDPSQQSQASAASTSSAPAELDGQNDLTERQWELDETQSELLSNDASPPPDATQDDGDAATKFIRAHGQAYLDPTARLELPVILAQRRPKDRTRGFIRGYAPMLEDVGIDQTTWLDFLDTFDKSIQASPWVQTINLAGIPGFFVPFGPGMAINVAVAVAIKVASETQNKQRSNKFLNKMNEEFFRPRGLCCLVMTWRPESGKQYEDIDLTSTIASSMDSYSSFTGKFKASDGKTYGDFALPEAAPLIFPTLDVLDAADSEEAKGLKQSLGKKKSFIADYYDKRAQLGYANERPDNLLANQQETPQFSSRYADPGHPSNNGSLLSLVTGGYVDPNSLRRGLRGQGRGGLRGGRLGGGRGGRTGQASSQRPIGAVRNFLFKQDVLYLMVVNMPTEEELSQVREMLNQ</sequence>
<accession>A0A8H4L7Q9</accession>
<feature type="region of interest" description="Disordered" evidence="1">
    <location>
        <begin position="1"/>
        <end position="27"/>
    </location>
</feature>
<organism evidence="2 3">
    <name type="scientific">Fusarium albosuccineum</name>
    <dbReference type="NCBI Taxonomy" id="1237068"/>
    <lineage>
        <taxon>Eukaryota</taxon>
        <taxon>Fungi</taxon>
        <taxon>Dikarya</taxon>
        <taxon>Ascomycota</taxon>
        <taxon>Pezizomycotina</taxon>
        <taxon>Sordariomycetes</taxon>
        <taxon>Hypocreomycetidae</taxon>
        <taxon>Hypocreales</taxon>
        <taxon>Nectriaceae</taxon>
        <taxon>Fusarium</taxon>
        <taxon>Fusarium decemcellulare species complex</taxon>
    </lineage>
</organism>
<feature type="region of interest" description="Disordered" evidence="1">
    <location>
        <begin position="39"/>
        <end position="78"/>
    </location>
</feature>
<feature type="compositionally biased region" description="Gly residues" evidence="1">
    <location>
        <begin position="1"/>
        <end position="11"/>
    </location>
</feature>
<feature type="compositionally biased region" description="Gly residues" evidence="1">
    <location>
        <begin position="395"/>
        <end position="415"/>
    </location>
</feature>